<dbReference type="PANTHER" id="PTHR37540:SF5">
    <property type="entry name" value="TRANSCRIPTION FACTOR DOMAIN-CONTAINING PROTEIN"/>
    <property type="match status" value="1"/>
</dbReference>
<organism evidence="2 3">
    <name type="scientific">Cadophora malorum</name>
    <dbReference type="NCBI Taxonomy" id="108018"/>
    <lineage>
        <taxon>Eukaryota</taxon>
        <taxon>Fungi</taxon>
        <taxon>Dikarya</taxon>
        <taxon>Ascomycota</taxon>
        <taxon>Pezizomycotina</taxon>
        <taxon>Leotiomycetes</taxon>
        <taxon>Helotiales</taxon>
        <taxon>Ploettnerulaceae</taxon>
        <taxon>Cadophora</taxon>
    </lineage>
</organism>
<reference evidence="2" key="1">
    <citation type="submission" date="2021-02" db="EMBL/GenBank/DDBJ databases">
        <title>Genome sequence Cadophora malorum strain M34.</title>
        <authorList>
            <person name="Stefanovic E."/>
            <person name="Vu D."/>
            <person name="Scully C."/>
            <person name="Dijksterhuis J."/>
            <person name="Roader J."/>
            <person name="Houbraken J."/>
        </authorList>
    </citation>
    <scope>NUCLEOTIDE SEQUENCE</scope>
    <source>
        <strain evidence="2">M34</strain>
    </source>
</reference>
<protein>
    <submittedName>
        <fullName evidence="2">Uncharacterized protein</fullName>
    </submittedName>
</protein>
<dbReference type="OrthoDB" id="4159781at2759"/>
<gene>
    <name evidence="2" type="ORF">IFR04_007957</name>
</gene>
<dbReference type="InterPro" id="IPR021858">
    <property type="entry name" value="Fun_TF"/>
</dbReference>
<evidence type="ECO:0000256" key="1">
    <source>
        <dbReference type="SAM" id="MobiDB-lite"/>
    </source>
</evidence>
<dbReference type="PANTHER" id="PTHR37540">
    <property type="entry name" value="TRANSCRIPTION FACTOR (ACR-2), PUTATIVE-RELATED-RELATED"/>
    <property type="match status" value="1"/>
</dbReference>
<name>A0A8H7TGA5_9HELO</name>
<proteinExistence type="predicted"/>
<dbReference type="EMBL" id="JAFJYH010000117">
    <property type="protein sequence ID" value="KAG4418921.1"/>
    <property type="molecule type" value="Genomic_DNA"/>
</dbReference>
<dbReference type="AlphaFoldDB" id="A0A8H7TGA5"/>
<evidence type="ECO:0000313" key="3">
    <source>
        <dbReference type="Proteomes" id="UP000664132"/>
    </source>
</evidence>
<sequence>MVAPNSGAARVPLAFSNETSTPDHGTQGPRVTYEHFCAAHFKAYELTARPVHTDAQEAGQSSASAPPPMPVLKGLPLCFIDEQELRQPSNTKLRRVIRSHARRDTDLKRKQLNAALKSNLETPRSILGKLTPASLAAERPKLSRAKTESSGLGTGFQHGRSVSYSEAALGPLTTPSALGTAAGPFSNADDRQFSGPAAGWRDQPPFEFDTASEWSSSTVFGYQGMTDDGSRIDLAQKASSRGPECPTYRAIAVTKQNSYAAQVLRRAASDPEVLNIGNTLLGSSWRQDPFDTHELLHNPGISLLLSHYNEVVGTVWVHSKSLWSFQTSTPALLHATMLYMASHLRFLSGDKEFDRDILHHKGETMRIINSSLDNPNERTKDHIIGALSSLILFEETYGSNQIAAVHRHGLKQLLQLRYTDSGTEIHRLVQHLLVHPQVDPDEPEVSVDSTGETGHAGRLTDLSRSVAKSTVPGTILGHGVASVYVWLTNTAQRAGNPLSDQEDYPTLRNSIEVYLASFPSPEFPASSSSDRAWPTASMIYLHTILVTPAEALPLPTSEEELVMQHKRTMEKLLSNPNGFSYPCSMRLWVMMMGGLYSRFDDMDWFQGMVGRRPSVEESEWSDAKVLLRDVKWLQGGAEEKLRDMRFTEEDMKAWNHLQGFYGDEVYKWKV</sequence>
<accession>A0A8H7TGA5</accession>
<evidence type="ECO:0000313" key="2">
    <source>
        <dbReference type="EMBL" id="KAG4418921.1"/>
    </source>
</evidence>
<comment type="caution">
    <text evidence="2">The sequence shown here is derived from an EMBL/GenBank/DDBJ whole genome shotgun (WGS) entry which is preliminary data.</text>
</comment>
<feature type="region of interest" description="Disordered" evidence="1">
    <location>
        <begin position="439"/>
        <end position="458"/>
    </location>
</feature>
<dbReference type="Pfam" id="PF11951">
    <property type="entry name" value="Fungal_trans_2"/>
    <property type="match status" value="1"/>
</dbReference>
<keyword evidence="3" id="KW-1185">Reference proteome</keyword>
<dbReference type="Proteomes" id="UP000664132">
    <property type="component" value="Unassembled WGS sequence"/>
</dbReference>
<feature type="region of interest" description="Disordered" evidence="1">
    <location>
        <begin position="1"/>
        <end position="28"/>
    </location>
</feature>